<protein>
    <recommendedName>
        <fullName evidence="1">Methyltransferase small domain-containing protein</fullName>
    </recommendedName>
</protein>
<proteinExistence type="predicted"/>
<dbReference type="EMBL" id="KL596821">
    <property type="protein sequence ID" value="KER24142.1"/>
    <property type="molecule type" value="Genomic_DNA"/>
</dbReference>
<dbReference type="PANTHER" id="PTHR23290:SF0">
    <property type="entry name" value="RRNA N6-ADENOSINE-METHYLTRANSFERASE METTL5"/>
    <property type="match status" value="1"/>
</dbReference>
<dbReference type="CTD" id="20322308"/>
<dbReference type="Gene3D" id="3.40.50.150">
    <property type="entry name" value="Vaccinia Virus protein VP39"/>
    <property type="match status" value="1"/>
</dbReference>
<evidence type="ECO:0000313" key="3">
    <source>
        <dbReference type="Proteomes" id="UP000054324"/>
    </source>
</evidence>
<dbReference type="GO" id="GO:0008988">
    <property type="term" value="F:rRNA (adenine-N6-)-methyltransferase activity"/>
    <property type="evidence" value="ECO:0007669"/>
    <property type="project" value="TreeGrafter"/>
</dbReference>
<evidence type="ECO:0000313" key="2">
    <source>
        <dbReference type="EMBL" id="KER24142.1"/>
    </source>
</evidence>
<dbReference type="SUPFAM" id="SSF53335">
    <property type="entry name" value="S-adenosyl-L-methionine-dependent methyltransferases"/>
    <property type="match status" value="1"/>
</dbReference>
<name>A0A074ZEP8_OPIVI</name>
<dbReference type="CDD" id="cd02440">
    <property type="entry name" value="AdoMet_MTases"/>
    <property type="match status" value="1"/>
</dbReference>
<dbReference type="AlphaFoldDB" id="A0A074ZEP8"/>
<dbReference type="OrthoDB" id="419617at2759"/>
<dbReference type="PANTHER" id="PTHR23290">
    <property type="entry name" value="RRNA N6-ADENOSINE-METHYLTRANSFERASE METTL5"/>
    <property type="match status" value="1"/>
</dbReference>
<organism evidence="2 3">
    <name type="scientific">Opisthorchis viverrini</name>
    <name type="common">Southeast Asian liver fluke</name>
    <dbReference type="NCBI Taxonomy" id="6198"/>
    <lineage>
        <taxon>Eukaryota</taxon>
        <taxon>Metazoa</taxon>
        <taxon>Spiralia</taxon>
        <taxon>Lophotrochozoa</taxon>
        <taxon>Platyhelminthes</taxon>
        <taxon>Trematoda</taxon>
        <taxon>Digenea</taxon>
        <taxon>Opisthorchiida</taxon>
        <taxon>Opisthorchiata</taxon>
        <taxon>Opisthorchiidae</taxon>
        <taxon>Opisthorchis</taxon>
    </lineage>
</organism>
<dbReference type="KEGG" id="ovi:T265_08129"/>
<dbReference type="RefSeq" id="XP_009172106.1">
    <property type="nucleotide sequence ID" value="XM_009173842.1"/>
</dbReference>
<dbReference type="InterPro" id="IPR029063">
    <property type="entry name" value="SAM-dependent_MTases_sf"/>
</dbReference>
<dbReference type="GeneID" id="20322308"/>
<dbReference type="InterPro" id="IPR051720">
    <property type="entry name" value="rRNA_MeTrfase/Polyamine_Synth"/>
</dbReference>
<evidence type="ECO:0000259" key="1">
    <source>
        <dbReference type="Pfam" id="PF05175"/>
    </source>
</evidence>
<accession>A0A074ZEP8</accession>
<dbReference type="Proteomes" id="UP000054324">
    <property type="component" value="Unassembled WGS sequence"/>
</dbReference>
<reference evidence="2 3" key="1">
    <citation type="submission" date="2013-11" db="EMBL/GenBank/DDBJ databases">
        <title>Opisthorchis viverrini - life in the bile duct.</title>
        <authorList>
            <person name="Young N.D."/>
            <person name="Nagarajan N."/>
            <person name="Lin S.J."/>
            <person name="Korhonen P.K."/>
            <person name="Jex A.R."/>
            <person name="Hall R.S."/>
            <person name="Safavi-Hemami H."/>
            <person name="Kaewkong W."/>
            <person name="Bertrand D."/>
            <person name="Gao S."/>
            <person name="Seet Q."/>
            <person name="Wongkham S."/>
            <person name="Teh B.T."/>
            <person name="Wongkham C."/>
            <person name="Intapan P.M."/>
            <person name="Maleewong W."/>
            <person name="Yang X."/>
            <person name="Hu M."/>
            <person name="Wang Z."/>
            <person name="Hofmann A."/>
            <person name="Sternberg P.W."/>
            <person name="Tan P."/>
            <person name="Wang J."/>
            <person name="Gasser R.B."/>
        </authorList>
    </citation>
    <scope>NUCLEOTIDE SEQUENCE [LARGE SCALE GENOMIC DNA]</scope>
</reference>
<gene>
    <name evidence="2" type="ORF">T265_08129</name>
</gene>
<dbReference type="Pfam" id="PF05175">
    <property type="entry name" value="MTS"/>
    <property type="match status" value="1"/>
</dbReference>
<dbReference type="STRING" id="6198.A0A074ZEP8"/>
<dbReference type="InterPro" id="IPR007848">
    <property type="entry name" value="Small_mtfrase_dom"/>
</dbReference>
<feature type="domain" description="Methyltransferase small" evidence="1">
    <location>
        <begin position="47"/>
        <end position="152"/>
    </location>
</feature>
<sequence>MPSSILTRKKLQCYLQDVGTFSNPKLQLEQYPTSAQVATDILFNMQTVDGALQGMSVADLGCGPGVFSIGACLLGASYVLAVDVDADALNDLSENLDAHDLKHGCIDIMLADVTRLSRDDGRKLVDTVILNPPFGTLASNTGIDMKFLNAALSMAQSHVYSLHKSTTRSLSFGSLCSPQHVLRTAEATGAKAKVVAELRFDIPRMYKRHKQNTVDIQVDLVHAWF</sequence>
<keyword evidence="3" id="KW-1185">Reference proteome</keyword>